<organism evidence="1 2">
    <name type="scientific">Camellia lanceoleosa</name>
    <dbReference type="NCBI Taxonomy" id="1840588"/>
    <lineage>
        <taxon>Eukaryota</taxon>
        <taxon>Viridiplantae</taxon>
        <taxon>Streptophyta</taxon>
        <taxon>Embryophyta</taxon>
        <taxon>Tracheophyta</taxon>
        <taxon>Spermatophyta</taxon>
        <taxon>Magnoliopsida</taxon>
        <taxon>eudicotyledons</taxon>
        <taxon>Gunneridae</taxon>
        <taxon>Pentapetalae</taxon>
        <taxon>asterids</taxon>
        <taxon>Ericales</taxon>
        <taxon>Theaceae</taxon>
        <taxon>Camellia</taxon>
    </lineage>
</organism>
<comment type="caution">
    <text evidence="1">The sequence shown here is derived from an EMBL/GenBank/DDBJ whole genome shotgun (WGS) entry which is preliminary data.</text>
</comment>
<keyword evidence="2" id="KW-1185">Reference proteome</keyword>
<evidence type="ECO:0000313" key="2">
    <source>
        <dbReference type="Proteomes" id="UP001060215"/>
    </source>
</evidence>
<dbReference type="EMBL" id="CM045764">
    <property type="protein sequence ID" value="KAI8005560.1"/>
    <property type="molecule type" value="Genomic_DNA"/>
</dbReference>
<proteinExistence type="predicted"/>
<sequence length="129" mass="14499">MLLRHLNFDKSISPYSGHYRPTDDSLDNFLSFLNENGVNLDEIEVPEDQAYYFPSMVGTQDSMYVLVPHDKSYYFPSMVGTEDNMSLSAWVCTMETPDNIGSTSGMVNNISSQSSTVPSLLDPNAPFYF</sequence>
<name>A0ACC0GWM3_9ERIC</name>
<gene>
    <name evidence="1" type="ORF">LOK49_LG07G02802</name>
</gene>
<protein>
    <submittedName>
        <fullName evidence="1">IQ domain-containing protein IQM3</fullName>
    </submittedName>
</protein>
<evidence type="ECO:0000313" key="1">
    <source>
        <dbReference type="EMBL" id="KAI8005560.1"/>
    </source>
</evidence>
<accession>A0ACC0GWM3</accession>
<dbReference type="Proteomes" id="UP001060215">
    <property type="component" value="Chromosome 7"/>
</dbReference>
<reference evidence="1 2" key="1">
    <citation type="journal article" date="2022" name="Plant J.">
        <title>Chromosome-level genome of Camellia lanceoleosa provides a valuable resource for understanding genome evolution and self-incompatibility.</title>
        <authorList>
            <person name="Gong W."/>
            <person name="Xiao S."/>
            <person name="Wang L."/>
            <person name="Liao Z."/>
            <person name="Chang Y."/>
            <person name="Mo W."/>
            <person name="Hu G."/>
            <person name="Li W."/>
            <person name="Zhao G."/>
            <person name="Zhu H."/>
            <person name="Hu X."/>
            <person name="Ji K."/>
            <person name="Xiang X."/>
            <person name="Song Q."/>
            <person name="Yuan D."/>
            <person name="Jin S."/>
            <person name="Zhang L."/>
        </authorList>
    </citation>
    <scope>NUCLEOTIDE SEQUENCE [LARGE SCALE GENOMIC DNA]</scope>
    <source>
        <strain evidence="1">SQ_2022a</strain>
    </source>
</reference>